<feature type="transmembrane region" description="Helical" evidence="6">
    <location>
        <begin position="402"/>
        <end position="424"/>
    </location>
</feature>
<protein>
    <submittedName>
        <fullName evidence="7">Amino acid permease</fullName>
    </submittedName>
</protein>
<dbReference type="PIRSF" id="PIRSF006060">
    <property type="entry name" value="AA_transporter"/>
    <property type="match status" value="1"/>
</dbReference>
<evidence type="ECO:0000313" key="7">
    <source>
        <dbReference type="EMBL" id="KAH6662417.1"/>
    </source>
</evidence>
<comment type="subcellular location">
    <subcellularLocation>
        <location evidence="1">Membrane</location>
        <topology evidence="1">Multi-pass membrane protein</topology>
    </subcellularLocation>
</comment>
<feature type="transmembrane region" description="Helical" evidence="6">
    <location>
        <begin position="190"/>
        <end position="212"/>
    </location>
</feature>
<dbReference type="PANTHER" id="PTHR45649:SF14">
    <property type="entry name" value="GABA PERMEASE"/>
    <property type="match status" value="1"/>
</dbReference>
<feature type="transmembrane region" description="Helical" evidence="6">
    <location>
        <begin position="300"/>
        <end position="324"/>
    </location>
</feature>
<name>A0A9P8V0E2_9PEZI</name>
<keyword evidence="2" id="KW-0813">Transport</keyword>
<evidence type="ECO:0000256" key="2">
    <source>
        <dbReference type="ARBA" id="ARBA00022448"/>
    </source>
</evidence>
<reference evidence="7" key="1">
    <citation type="journal article" date="2021" name="Nat. Commun.">
        <title>Genetic determinants of endophytism in the Arabidopsis root mycobiome.</title>
        <authorList>
            <person name="Mesny F."/>
            <person name="Miyauchi S."/>
            <person name="Thiergart T."/>
            <person name="Pickel B."/>
            <person name="Atanasova L."/>
            <person name="Karlsson M."/>
            <person name="Huettel B."/>
            <person name="Barry K.W."/>
            <person name="Haridas S."/>
            <person name="Chen C."/>
            <person name="Bauer D."/>
            <person name="Andreopoulos W."/>
            <person name="Pangilinan J."/>
            <person name="LaButti K."/>
            <person name="Riley R."/>
            <person name="Lipzen A."/>
            <person name="Clum A."/>
            <person name="Drula E."/>
            <person name="Henrissat B."/>
            <person name="Kohler A."/>
            <person name="Grigoriev I.V."/>
            <person name="Martin F.M."/>
            <person name="Hacquard S."/>
        </authorList>
    </citation>
    <scope>NUCLEOTIDE SEQUENCE</scope>
    <source>
        <strain evidence="7">MPI-SDFR-AT-0117</strain>
    </source>
</reference>
<dbReference type="GO" id="GO:0016020">
    <property type="term" value="C:membrane"/>
    <property type="evidence" value="ECO:0007669"/>
    <property type="project" value="UniProtKB-SubCell"/>
</dbReference>
<comment type="caution">
    <text evidence="7">The sequence shown here is derived from an EMBL/GenBank/DDBJ whole genome shotgun (WGS) entry which is preliminary data.</text>
</comment>
<organism evidence="7 8">
    <name type="scientific">Plectosphaerella plurivora</name>
    <dbReference type="NCBI Taxonomy" id="936078"/>
    <lineage>
        <taxon>Eukaryota</taxon>
        <taxon>Fungi</taxon>
        <taxon>Dikarya</taxon>
        <taxon>Ascomycota</taxon>
        <taxon>Pezizomycotina</taxon>
        <taxon>Sordariomycetes</taxon>
        <taxon>Hypocreomycetidae</taxon>
        <taxon>Glomerellales</taxon>
        <taxon>Plectosphaerellaceae</taxon>
        <taxon>Plectosphaerella</taxon>
    </lineage>
</organism>
<dbReference type="Pfam" id="PF13520">
    <property type="entry name" value="AA_permease_2"/>
    <property type="match status" value="2"/>
</dbReference>
<gene>
    <name evidence="7" type="ORF">F5X68DRAFT_225930</name>
</gene>
<dbReference type="InterPro" id="IPR002293">
    <property type="entry name" value="AA/rel_permease1"/>
</dbReference>
<evidence type="ECO:0000256" key="4">
    <source>
        <dbReference type="ARBA" id="ARBA00022989"/>
    </source>
</evidence>
<evidence type="ECO:0000256" key="6">
    <source>
        <dbReference type="SAM" id="Phobius"/>
    </source>
</evidence>
<evidence type="ECO:0000256" key="3">
    <source>
        <dbReference type="ARBA" id="ARBA00022692"/>
    </source>
</evidence>
<dbReference type="Gene3D" id="1.20.1740.10">
    <property type="entry name" value="Amino acid/polyamine transporter I"/>
    <property type="match status" value="1"/>
</dbReference>
<keyword evidence="3 6" id="KW-0812">Transmembrane</keyword>
<keyword evidence="5 6" id="KW-0472">Membrane</keyword>
<feature type="transmembrane region" description="Helical" evidence="6">
    <location>
        <begin position="345"/>
        <end position="365"/>
    </location>
</feature>
<dbReference type="Proteomes" id="UP000770015">
    <property type="component" value="Unassembled WGS sequence"/>
</dbReference>
<dbReference type="GO" id="GO:0022857">
    <property type="term" value="F:transmembrane transporter activity"/>
    <property type="evidence" value="ECO:0007669"/>
    <property type="project" value="InterPro"/>
</dbReference>
<keyword evidence="8" id="KW-1185">Reference proteome</keyword>
<feature type="transmembrane region" description="Helical" evidence="6">
    <location>
        <begin position="75"/>
        <end position="99"/>
    </location>
</feature>
<dbReference type="EMBL" id="JAGSXJ010000046">
    <property type="protein sequence ID" value="KAH6662417.1"/>
    <property type="molecule type" value="Genomic_DNA"/>
</dbReference>
<feature type="transmembrane region" description="Helical" evidence="6">
    <location>
        <begin position="120"/>
        <end position="144"/>
    </location>
</feature>
<dbReference type="PANTHER" id="PTHR45649">
    <property type="entry name" value="AMINO-ACID PERMEASE BAT1"/>
    <property type="match status" value="1"/>
</dbReference>
<evidence type="ECO:0000313" key="8">
    <source>
        <dbReference type="Proteomes" id="UP000770015"/>
    </source>
</evidence>
<sequence length="466" mass="50210">MSSSIKETALGGADELKARDPDAEILVALGHTQELERKFSLLSICALCSCLMATWEALATVIGAALAAGGGPCLIYNYIISFIFTMCITFSLAEIASVYPTAGGQYHWVSVLSPKSTRNGASWITGWISVWGQTIFAAYAAFAAGLQIQGLIVMNNPLYEPTRWQGMLLYWAVLAYACVLNVWGDKLLTITNNISGVIHIGAFLAITVVLFVKSEKNSAAFVFLDVVNSTGWSNDGIAWLVGLLSATYPFLGYDSVCHLAEELPDARRNVPIAMTPTGFPFMAIYQGVTESAAAASAMSVIVPIIGIAAVTAGVASASRTVWAFARDHGSPFHEQLSVVHKTRKVPVNAILTIAAVQALLGLIYLGNSTAFNAILSMAVISMYLSYLLPIKKQLLSLDFPTWLGCIFNIASIVWISVVIVFSTFPATMPATPGNMNYSSVVTVGYLVFGLVYYLYRGRRKFRVPTV</sequence>
<feature type="transmembrane region" description="Helical" evidence="6">
    <location>
        <begin position="164"/>
        <end position="183"/>
    </location>
</feature>
<feature type="transmembrane region" description="Helical" evidence="6">
    <location>
        <begin position="436"/>
        <end position="455"/>
    </location>
</feature>
<dbReference type="AlphaFoldDB" id="A0A9P8V0E2"/>
<evidence type="ECO:0000256" key="1">
    <source>
        <dbReference type="ARBA" id="ARBA00004141"/>
    </source>
</evidence>
<dbReference type="OrthoDB" id="3257095at2759"/>
<proteinExistence type="predicted"/>
<accession>A0A9P8V0E2</accession>
<evidence type="ECO:0000256" key="5">
    <source>
        <dbReference type="ARBA" id="ARBA00023136"/>
    </source>
</evidence>
<feature type="transmembrane region" description="Helical" evidence="6">
    <location>
        <begin position="371"/>
        <end position="390"/>
    </location>
</feature>
<keyword evidence="4 6" id="KW-1133">Transmembrane helix</keyword>
<feature type="transmembrane region" description="Helical" evidence="6">
    <location>
        <begin position="41"/>
        <end position="69"/>
    </location>
</feature>